<name>A0A9D3P0J1_9TELE</name>
<reference evidence="2 3" key="1">
    <citation type="submission" date="2021-06" db="EMBL/GenBank/DDBJ databases">
        <title>Chromosome-level genome assembly of the red-tail catfish (Hemibagrus wyckioides).</title>
        <authorList>
            <person name="Shao F."/>
        </authorList>
    </citation>
    <scope>NUCLEOTIDE SEQUENCE [LARGE SCALE GENOMIC DNA]</scope>
    <source>
        <strain evidence="2">EC202008001</strain>
        <tissue evidence="2">Blood</tissue>
    </source>
</reference>
<dbReference type="EMBL" id="JAHKSW010000006">
    <property type="protein sequence ID" value="KAG7331876.1"/>
    <property type="molecule type" value="Genomic_DNA"/>
</dbReference>
<feature type="region of interest" description="Disordered" evidence="1">
    <location>
        <begin position="165"/>
        <end position="226"/>
    </location>
</feature>
<accession>A0A9D3P0J1</accession>
<dbReference type="InterPro" id="IPR044792">
    <property type="entry name" value="TAR1"/>
</dbReference>
<dbReference type="PANTHER" id="PTHR47188">
    <property type="entry name" value="PROTEIN TAR1"/>
    <property type="match status" value="1"/>
</dbReference>
<protein>
    <submittedName>
        <fullName evidence="2">Uncharacterized protein</fullName>
    </submittedName>
</protein>
<dbReference type="PANTHER" id="PTHR47188:SF1">
    <property type="entry name" value="PROTEIN TAR1"/>
    <property type="match status" value="1"/>
</dbReference>
<feature type="compositionally biased region" description="Polar residues" evidence="1">
    <location>
        <begin position="207"/>
        <end position="220"/>
    </location>
</feature>
<feature type="compositionally biased region" description="Basic and acidic residues" evidence="1">
    <location>
        <begin position="197"/>
        <end position="206"/>
    </location>
</feature>
<organism evidence="2 3">
    <name type="scientific">Hemibagrus wyckioides</name>
    <dbReference type="NCBI Taxonomy" id="337641"/>
    <lineage>
        <taxon>Eukaryota</taxon>
        <taxon>Metazoa</taxon>
        <taxon>Chordata</taxon>
        <taxon>Craniata</taxon>
        <taxon>Vertebrata</taxon>
        <taxon>Euteleostomi</taxon>
        <taxon>Actinopterygii</taxon>
        <taxon>Neopterygii</taxon>
        <taxon>Teleostei</taxon>
        <taxon>Ostariophysi</taxon>
        <taxon>Siluriformes</taxon>
        <taxon>Bagridae</taxon>
        <taxon>Hemibagrus</taxon>
    </lineage>
</organism>
<proteinExistence type="predicted"/>
<gene>
    <name evidence="2" type="ORF">KOW79_005845</name>
</gene>
<keyword evidence="3" id="KW-1185">Reference proteome</keyword>
<dbReference type="Proteomes" id="UP000824219">
    <property type="component" value="Linkage Group LG06"/>
</dbReference>
<comment type="caution">
    <text evidence="2">The sequence shown here is derived from an EMBL/GenBank/DDBJ whole genome shotgun (WGS) entry which is preliminary data.</text>
</comment>
<evidence type="ECO:0000313" key="2">
    <source>
        <dbReference type="EMBL" id="KAG7331876.1"/>
    </source>
</evidence>
<dbReference type="OrthoDB" id="5920617at2759"/>
<sequence length="242" mass="26557">MFNCCSHGTLLHFGLQSSHLNICYYHQDLHLRRLNLRPCPRLLHHRSSPPTHCGLGPEAFPVKGMECASDGWVSCRYLAIDGVYHLLWAAFPNNPTQRSPASHCPWAEPPSEGLRPHAGRCGLLYATGFEGFNAGLFPLRSPLLRESCCELQRAVEREKQMRRGLFGQPPVPAGCPEALSGSATPSQEPPAQGVPNSDRRTERDQSRASVTGGTQTTQHTCAKLSRPLRGECPKTMALAANL</sequence>
<evidence type="ECO:0000256" key="1">
    <source>
        <dbReference type="SAM" id="MobiDB-lite"/>
    </source>
</evidence>
<dbReference type="GO" id="GO:0043457">
    <property type="term" value="P:regulation of cellular respiration"/>
    <property type="evidence" value="ECO:0007669"/>
    <property type="project" value="InterPro"/>
</dbReference>
<evidence type="ECO:0000313" key="3">
    <source>
        <dbReference type="Proteomes" id="UP000824219"/>
    </source>
</evidence>
<dbReference type="AlphaFoldDB" id="A0A9D3P0J1"/>